<evidence type="ECO:0000256" key="3">
    <source>
        <dbReference type="ARBA" id="ARBA00022448"/>
    </source>
</evidence>
<dbReference type="PANTHER" id="PTHR32552">
    <property type="entry name" value="FERRICHROME IRON RECEPTOR-RELATED"/>
    <property type="match status" value="1"/>
</dbReference>
<keyword evidence="12" id="KW-0675">Receptor</keyword>
<reference evidence="20 21" key="1">
    <citation type="submission" date="2016-10" db="EMBL/GenBank/DDBJ databases">
        <authorList>
            <person name="de Groot N.N."/>
        </authorList>
    </citation>
    <scope>NUCLEOTIDE SEQUENCE [LARGE SCALE GENOMIC DNA]</scope>
    <source>
        <strain evidence="20 21">DSM 19547</strain>
    </source>
</reference>
<accession>A0A1I5THG9</accession>
<keyword evidence="21" id="KW-1185">Reference proteome</keyword>
<evidence type="ECO:0000313" key="21">
    <source>
        <dbReference type="Proteomes" id="UP000199356"/>
    </source>
</evidence>
<dbReference type="PROSITE" id="PS52016">
    <property type="entry name" value="TONB_DEPENDENT_REC_3"/>
    <property type="match status" value="1"/>
</dbReference>
<evidence type="ECO:0000256" key="13">
    <source>
        <dbReference type="ARBA" id="ARBA00023237"/>
    </source>
</evidence>
<proteinExistence type="inferred from homology"/>
<evidence type="ECO:0000256" key="17">
    <source>
        <dbReference type="SAM" id="SignalP"/>
    </source>
</evidence>
<evidence type="ECO:0000313" key="20">
    <source>
        <dbReference type="EMBL" id="SFP82301.1"/>
    </source>
</evidence>
<keyword evidence="11 14" id="KW-0472">Membrane</keyword>
<sequence length="697" mass="76614">MFTRKLAVSGLALLAACPAMAQDVIELETITVEGEAQSGIFGESVALDTGSVLKTGTPIVETPRSVDVVTTEEIQRRGATDVEEALSYATGVQAGEYGLDNRSDWYLIRGFRPTTYHDGLPSRFGYYNDTKPEPFLIDSIEVLRGPASGLYGNGEVGGVVNTTSKVAGDDAPNLVQLQFGSYERKQIGVDWSGQFSDDVSWRMVGLVREAETQVDYSRDDAIALAPSLTWDITPDTKLTLLGTYQKNEGSPLIQFASLYGTLYAAPDFASGRYLPDDVFVGEPDFDRFDTEQRSATVLFEHRFNNVWSVEANARVLDAEADYDHAWWAYDNYATLRYNPDGTINRTVYGSDRTLETFAVDARTTAEYTLGTVEMRTLFGASYTRASYDNDYGYGSAGPIDPFDPVYTGVTDVTVDDYPTSTTEERNVYVQNRATFGGRLSIDAGLAWGEIETGETTGDFSDATINSSDDEVTANIAAIYNFDNGLAPYVSYAESFRQEALGTDAQGNQFEPTKGEQYEIGVKYQPVGTNALFSVAAFDLTKSNLLVDDPDNQGFQVQTGEATVRGLEFEAKTGWRDFTLDAGFTVLDHENEDGHNIATVPDRFGSLWLGYRPTDWGIDGMHFGVGVRYNGEKWDGTDTQETPSYTLYDAAVGYETDRYDVTLSVRNIGDERHMTFCGTAACYFGEGRSALLTATAKF</sequence>
<name>A0A1I5THG9_9RHOB</name>
<dbReference type="RefSeq" id="WP_177215181.1">
    <property type="nucleotide sequence ID" value="NZ_FOXA01000013.1"/>
</dbReference>
<comment type="subcellular location">
    <subcellularLocation>
        <location evidence="1 14">Cell outer membrane</location>
        <topology evidence="1 14">Multi-pass membrane protein</topology>
    </subcellularLocation>
</comment>
<keyword evidence="9" id="KW-0406">Ion transport</keyword>
<feature type="chain" id="PRO_5011688062" evidence="17">
    <location>
        <begin position="22"/>
        <end position="697"/>
    </location>
</feature>
<dbReference type="Proteomes" id="UP000199356">
    <property type="component" value="Unassembled WGS sequence"/>
</dbReference>
<dbReference type="InterPro" id="IPR039426">
    <property type="entry name" value="TonB-dep_rcpt-like"/>
</dbReference>
<evidence type="ECO:0000256" key="10">
    <source>
        <dbReference type="ARBA" id="ARBA00023077"/>
    </source>
</evidence>
<dbReference type="InterPro" id="IPR036942">
    <property type="entry name" value="Beta-barrel_TonB_sf"/>
</dbReference>
<protein>
    <submittedName>
        <fullName evidence="20">Iron complex outermembrane recepter protein</fullName>
    </submittedName>
</protein>
<feature type="domain" description="TonB-dependent receptor-like beta-barrel" evidence="18">
    <location>
        <begin position="230"/>
        <end position="667"/>
    </location>
</feature>
<evidence type="ECO:0000256" key="5">
    <source>
        <dbReference type="ARBA" id="ARBA00022496"/>
    </source>
</evidence>
<dbReference type="GO" id="GO:0038023">
    <property type="term" value="F:signaling receptor activity"/>
    <property type="evidence" value="ECO:0007669"/>
    <property type="project" value="InterPro"/>
</dbReference>
<dbReference type="Gene3D" id="2.40.170.20">
    <property type="entry name" value="TonB-dependent receptor, beta-barrel domain"/>
    <property type="match status" value="1"/>
</dbReference>
<evidence type="ECO:0000256" key="4">
    <source>
        <dbReference type="ARBA" id="ARBA00022452"/>
    </source>
</evidence>
<evidence type="ECO:0000256" key="1">
    <source>
        <dbReference type="ARBA" id="ARBA00004571"/>
    </source>
</evidence>
<evidence type="ECO:0000259" key="18">
    <source>
        <dbReference type="Pfam" id="PF00593"/>
    </source>
</evidence>
<dbReference type="GO" id="GO:0015344">
    <property type="term" value="F:siderophore uptake transmembrane transporter activity"/>
    <property type="evidence" value="ECO:0007669"/>
    <property type="project" value="TreeGrafter"/>
</dbReference>
<feature type="signal peptide" evidence="17">
    <location>
        <begin position="1"/>
        <end position="21"/>
    </location>
</feature>
<evidence type="ECO:0000256" key="8">
    <source>
        <dbReference type="ARBA" id="ARBA00023004"/>
    </source>
</evidence>
<keyword evidence="7 17" id="KW-0732">Signal</keyword>
<keyword evidence="13 14" id="KW-0998">Cell outer membrane</keyword>
<evidence type="ECO:0000256" key="9">
    <source>
        <dbReference type="ARBA" id="ARBA00023065"/>
    </source>
</evidence>
<evidence type="ECO:0000256" key="11">
    <source>
        <dbReference type="ARBA" id="ARBA00023136"/>
    </source>
</evidence>
<dbReference type="PANTHER" id="PTHR32552:SF68">
    <property type="entry name" value="FERRICHROME OUTER MEMBRANE TRANSPORTER_PHAGE RECEPTOR"/>
    <property type="match status" value="1"/>
</dbReference>
<keyword evidence="8" id="KW-0408">Iron</keyword>
<keyword evidence="4 14" id="KW-1134">Transmembrane beta strand</keyword>
<dbReference type="InterPro" id="IPR010105">
    <property type="entry name" value="TonB_sidphr_rcpt"/>
</dbReference>
<dbReference type="Pfam" id="PF07715">
    <property type="entry name" value="Plug"/>
    <property type="match status" value="1"/>
</dbReference>
<feature type="short sequence motif" description="TonB C-terminal box" evidence="15">
    <location>
        <begin position="680"/>
        <end position="697"/>
    </location>
</feature>
<dbReference type="PROSITE" id="PS01156">
    <property type="entry name" value="TONB_DEPENDENT_REC_2"/>
    <property type="match status" value="1"/>
</dbReference>
<keyword evidence="3 14" id="KW-0813">Transport</keyword>
<evidence type="ECO:0000256" key="7">
    <source>
        <dbReference type="ARBA" id="ARBA00022729"/>
    </source>
</evidence>
<gene>
    <name evidence="20" type="ORF">SAMN04488047_113123</name>
</gene>
<dbReference type="NCBIfam" id="TIGR01783">
    <property type="entry name" value="TonB-siderophor"/>
    <property type="match status" value="1"/>
</dbReference>
<dbReference type="InterPro" id="IPR000531">
    <property type="entry name" value="Beta-barrel_TonB"/>
</dbReference>
<comment type="similarity">
    <text evidence="2 14 16">Belongs to the TonB-dependent receptor family.</text>
</comment>
<dbReference type="CDD" id="cd01347">
    <property type="entry name" value="ligand_gated_channel"/>
    <property type="match status" value="1"/>
</dbReference>
<evidence type="ECO:0000259" key="19">
    <source>
        <dbReference type="Pfam" id="PF07715"/>
    </source>
</evidence>
<evidence type="ECO:0000256" key="12">
    <source>
        <dbReference type="ARBA" id="ARBA00023170"/>
    </source>
</evidence>
<dbReference type="SUPFAM" id="SSF56935">
    <property type="entry name" value="Porins"/>
    <property type="match status" value="1"/>
</dbReference>
<dbReference type="GO" id="GO:0009279">
    <property type="term" value="C:cell outer membrane"/>
    <property type="evidence" value="ECO:0007669"/>
    <property type="project" value="UniProtKB-SubCell"/>
</dbReference>
<dbReference type="InterPro" id="IPR012910">
    <property type="entry name" value="Plug_dom"/>
</dbReference>
<evidence type="ECO:0000256" key="16">
    <source>
        <dbReference type="RuleBase" id="RU003357"/>
    </source>
</evidence>
<evidence type="ECO:0000256" key="14">
    <source>
        <dbReference type="PROSITE-ProRule" id="PRU01360"/>
    </source>
</evidence>
<keyword evidence="5" id="KW-0410">Iron transport</keyword>
<keyword evidence="10 16" id="KW-0798">TonB box</keyword>
<evidence type="ECO:0000256" key="6">
    <source>
        <dbReference type="ARBA" id="ARBA00022692"/>
    </source>
</evidence>
<dbReference type="STRING" id="441119.SAMN04488047_113123"/>
<dbReference type="PROSITE" id="PS51257">
    <property type="entry name" value="PROKAR_LIPOPROTEIN"/>
    <property type="match status" value="1"/>
</dbReference>
<dbReference type="InterPro" id="IPR037066">
    <property type="entry name" value="Plug_dom_sf"/>
</dbReference>
<dbReference type="Pfam" id="PF00593">
    <property type="entry name" value="TonB_dep_Rec_b-barrel"/>
    <property type="match status" value="1"/>
</dbReference>
<evidence type="ECO:0000256" key="2">
    <source>
        <dbReference type="ARBA" id="ARBA00009810"/>
    </source>
</evidence>
<feature type="domain" description="TonB-dependent receptor plug" evidence="19">
    <location>
        <begin position="60"/>
        <end position="159"/>
    </location>
</feature>
<keyword evidence="6 14" id="KW-0812">Transmembrane</keyword>
<dbReference type="AlphaFoldDB" id="A0A1I5THG9"/>
<dbReference type="Gene3D" id="2.170.130.10">
    <property type="entry name" value="TonB-dependent receptor, plug domain"/>
    <property type="match status" value="1"/>
</dbReference>
<dbReference type="EMBL" id="FOXA01000013">
    <property type="protein sequence ID" value="SFP82301.1"/>
    <property type="molecule type" value="Genomic_DNA"/>
</dbReference>
<dbReference type="GO" id="GO:0015891">
    <property type="term" value="P:siderophore transport"/>
    <property type="evidence" value="ECO:0007669"/>
    <property type="project" value="InterPro"/>
</dbReference>
<dbReference type="InterPro" id="IPR010917">
    <property type="entry name" value="TonB_rcpt_CS"/>
</dbReference>
<evidence type="ECO:0000256" key="15">
    <source>
        <dbReference type="PROSITE-ProRule" id="PRU10144"/>
    </source>
</evidence>
<organism evidence="20 21">
    <name type="scientific">Tranquillimonas alkanivorans</name>
    <dbReference type="NCBI Taxonomy" id="441119"/>
    <lineage>
        <taxon>Bacteria</taxon>
        <taxon>Pseudomonadati</taxon>
        <taxon>Pseudomonadota</taxon>
        <taxon>Alphaproteobacteria</taxon>
        <taxon>Rhodobacterales</taxon>
        <taxon>Roseobacteraceae</taxon>
        <taxon>Tranquillimonas</taxon>
    </lineage>
</organism>